<accession>A0ABV4XIS7</accession>
<comment type="caution">
    <text evidence="2">The sequence shown here is derived from an EMBL/GenBank/DDBJ whole genome shotgun (WGS) entry which is preliminary data.</text>
</comment>
<keyword evidence="3" id="KW-1185">Reference proteome</keyword>
<sequence>MSAITRRLSINQVASVDLGKSMKLCGQVLQTSVQLMGKAAQLVYQSAIKATNQSEATLTQCIPAHSLFEVQQNQPQIERMVQTLAQQHGLSQLEILQVNTLVTASQLQVNSPQLLEQTLQPLMSAPSLAVAQQASHNSLQQLSLAHQNVFVQKLTQACTQAAFKVGFKQLDQPPALVGNTIRLVASDDTGKSLVTEIQVDPKQPVSLATELLGTSDRSCQEILDAYDQALEEAGVRSGRPERKFTGGIYELDAAREFVRRTVKPKTQAQSKASSRSQQTTRPLPQKRRLTQQQ</sequence>
<evidence type="ECO:0000313" key="3">
    <source>
        <dbReference type="Proteomes" id="UP001576784"/>
    </source>
</evidence>
<protein>
    <submittedName>
        <fullName evidence="2">Uncharacterized protein</fullName>
    </submittedName>
</protein>
<name>A0ABV4XIS7_9CYAN</name>
<reference evidence="2 3" key="1">
    <citation type="submission" date="2024-09" db="EMBL/GenBank/DDBJ databases">
        <title>Floridaenema gen nov. (Aerosakkonemataceae, Aerosakkonematales ord. nov., Cyanobacteria) from benthic tropical and subtropical fresh waters, with the description of four new species.</title>
        <authorList>
            <person name="Moretto J.A."/>
            <person name="Berthold D.E."/>
            <person name="Lefler F.W."/>
            <person name="Huang I.-S."/>
            <person name="Laughinghouse H. IV."/>
        </authorList>
    </citation>
    <scope>NUCLEOTIDE SEQUENCE [LARGE SCALE GENOMIC DNA]</scope>
    <source>
        <strain evidence="2 3">BLCC-F50</strain>
    </source>
</reference>
<organism evidence="2 3">
    <name type="scientific">Floridaenema flaviceps BLCC-F50</name>
    <dbReference type="NCBI Taxonomy" id="3153642"/>
    <lineage>
        <taxon>Bacteria</taxon>
        <taxon>Bacillati</taxon>
        <taxon>Cyanobacteriota</taxon>
        <taxon>Cyanophyceae</taxon>
        <taxon>Oscillatoriophycideae</taxon>
        <taxon>Aerosakkonematales</taxon>
        <taxon>Aerosakkonemataceae</taxon>
        <taxon>Floridanema</taxon>
        <taxon>Floridanema flaviceps</taxon>
    </lineage>
</organism>
<proteinExistence type="predicted"/>
<dbReference type="EMBL" id="JBHFNR010000015">
    <property type="protein sequence ID" value="MFB2891616.1"/>
    <property type="molecule type" value="Genomic_DNA"/>
</dbReference>
<evidence type="ECO:0000313" key="2">
    <source>
        <dbReference type="EMBL" id="MFB2891616.1"/>
    </source>
</evidence>
<dbReference type="RefSeq" id="WP_413261294.1">
    <property type="nucleotide sequence ID" value="NZ_JBHFNR010000015.1"/>
</dbReference>
<dbReference type="Proteomes" id="UP001576784">
    <property type="component" value="Unassembled WGS sequence"/>
</dbReference>
<feature type="compositionally biased region" description="Low complexity" evidence="1">
    <location>
        <begin position="265"/>
        <end position="281"/>
    </location>
</feature>
<feature type="compositionally biased region" description="Basic residues" evidence="1">
    <location>
        <begin position="284"/>
        <end position="293"/>
    </location>
</feature>
<evidence type="ECO:0000256" key="1">
    <source>
        <dbReference type="SAM" id="MobiDB-lite"/>
    </source>
</evidence>
<feature type="region of interest" description="Disordered" evidence="1">
    <location>
        <begin position="260"/>
        <end position="293"/>
    </location>
</feature>
<gene>
    <name evidence="2" type="ORF">ACE1CI_01600</name>
</gene>